<dbReference type="GO" id="GO:0055088">
    <property type="term" value="P:lipid homeostasis"/>
    <property type="evidence" value="ECO:0007669"/>
    <property type="project" value="TreeGrafter"/>
</dbReference>
<proteinExistence type="predicted"/>
<organism evidence="9">
    <name type="scientific">Noctiluca scintillans</name>
    <name type="common">Sea sparkle</name>
    <name type="synonym">Red tide dinoflagellate</name>
    <dbReference type="NCBI Taxonomy" id="2966"/>
    <lineage>
        <taxon>Eukaryota</taxon>
        <taxon>Sar</taxon>
        <taxon>Alveolata</taxon>
        <taxon>Dinophyceae</taxon>
        <taxon>Noctilucales</taxon>
        <taxon>Noctilucaceae</taxon>
        <taxon>Noctiluca</taxon>
    </lineage>
</organism>
<evidence type="ECO:0000256" key="3">
    <source>
        <dbReference type="ARBA" id="ARBA00022989"/>
    </source>
</evidence>
<protein>
    <recommendedName>
        <fullName evidence="8">TLC domain-containing protein</fullName>
    </recommendedName>
</protein>
<feature type="transmembrane region" description="Helical" evidence="6">
    <location>
        <begin position="171"/>
        <end position="189"/>
    </location>
</feature>
<dbReference type="Pfam" id="PF03798">
    <property type="entry name" value="TRAM_LAG1_CLN8"/>
    <property type="match status" value="1"/>
</dbReference>
<name>A0A7S1B0D7_NOCSC</name>
<evidence type="ECO:0000256" key="6">
    <source>
        <dbReference type="SAM" id="Phobius"/>
    </source>
</evidence>
<evidence type="ECO:0000256" key="5">
    <source>
        <dbReference type="PROSITE-ProRule" id="PRU00205"/>
    </source>
</evidence>
<evidence type="ECO:0000256" key="1">
    <source>
        <dbReference type="ARBA" id="ARBA00004141"/>
    </source>
</evidence>
<feature type="domain" description="TLC" evidence="8">
    <location>
        <begin position="93"/>
        <end position="303"/>
    </location>
</feature>
<evidence type="ECO:0000256" key="2">
    <source>
        <dbReference type="ARBA" id="ARBA00022692"/>
    </source>
</evidence>
<feature type="signal peptide" evidence="7">
    <location>
        <begin position="1"/>
        <end position="19"/>
    </location>
</feature>
<evidence type="ECO:0000256" key="7">
    <source>
        <dbReference type="SAM" id="SignalP"/>
    </source>
</evidence>
<keyword evidence="7" id="KW-0732">Signal</keyword>
<feature type="transmembrane region" description="Helical" evidence="6">
    <location>
        <begin position="105"/>
        <end position="126"/>
    </location>
</feature>
<accession>A0A7S1B0D7</accession>
<sequence length="310" mass="34756">MRICLPFLSFLTHLSIVNGVEKESVLLQAHTHVAHTPLRASSVDVVGVSSNSTNLDVTSGRGRFLKVPMDDMGFVLMSCGFFLLIILAVSTCMNRTHWSERIADSEVFFGVPFATFISCGAVHSALLLRNDEIFGTTWTSQFLLRLYVAGQLQRILVALLKLLGSHEWGKVALVCGYHFMCASAVWMVISTDVVHFFAVFALCGEITTIFLNIFYIFKMPLGCLKRVGCLHCATGMILWLSFVVCRLALFPVWLVLFYKQRVRLADALPKFLVVWYISTICILLVLSILWFVPITKGLFKSMAPAKDNRK</sequence>
<evidence type="ECO:0000259" key="8">
    <source>
        <dbReference type="PROSITE" id="PS50922"/>
    </source>
</evidence>
<keyword evidence="2 5" id="KW-0812">Transmembrane</keyword>
<feature type="transmembrane region" description="Helical" evidence="6">
    <location>
        <begin position="195"/>
        <end position="217"/>
    </location>
</feature>
<reference evidence="9" key="1">
    <citation type="submission" date="2021-01" db="EMBL/GenBank/DDBJ databases">
        <authorList>
            <person name="Corre E."/>
            <person name="Pelletier E."/>
            <person name="Niang G."/>
            <person name="Scheremetjew M."/>
            <person name="Finn R."/>
            <person name="Kale V."/>
            <person name="Holt S."/>
            <person name="Cochrane G."/>
            <person name="Meng A."/>
            <person name="Brown T."/>
            <person name="Cohen L."/>
        </authorList>
    </citation>
    <scope>NUCLEOTIDE SEQUENCE</scope>
</reference>
<feature type="transmembrane region" description="Helical" evidence="6">
    <location>
        <begin position="72"/>
        <end position="93"/>
    </location>
</feature>
<dbReference type="PANTHER" id="PTHR13439:SF0">
    <property type="entry name" value="TOPOISOMERASE I DAMAGE AFFECTED PROTEIN 4"/>
    <property type="match status" value="1"/>
</dbReference>
<comment type="subcellular location">
    <subcellularLocation>
        <location evidence="1">Membrane</location>
        <topology evidence="1">Multi-pass membrane protein</topology>
    </subcellularLocation>
</comment>
<dbReference type="InterPro" id="IPR050846">
    <property type="entry name" value="TLCD"/>
</dbReference>
<evidence type="ECO:0000313" key="9">
    <source>
        <dbReference type="EMBL" id="CAD8870937.1"/>
    </source>
</evidence>
<dbReference type="PANTHER" id="PTHR13439">
    <property type="entry name" value="CT120 PROTEIN"/>
    <property type="match status" value="1"/>
</dbReference>
<feature type="chain" id="PRO_5030908757" description="TLC domain-containing protein" evidence="7">
    <location>
        <begin position="20"/>
        <end position="310"/>
    </location>
</feature>
<dbReference type="InterPro" id="IPR006634">
    <property type="entry name" value="TLC-dom"/>
</dbReference>
<keyword evidence="3 6" id="KW-1133">Transmembrane helix</keyword>
<dbReference type="GO" id="GO:0016020">
    <property type="term" value="C:membrane"/>
    <property type="evidence" value="ECO:0007669"/>
    <property type="project" value="UniProtKB-SubCell"/>
</dbReference>
<dbReference type="AlphaFoldDB" id="A0A7S1B0D7"/>
<feature type="transmembrane region" description="Helical" evidence="6">
    <location>
        <begin position="146"/>
        <end position="164"/>
    </location>
</feature>
<feature type="transmembrane region" description="Helical" evidence="6">
    <location>
        <begin position="273"/>
        <end position="292"/>
    </location>
</feature>
<dbReference type="PROSITE" id="PS50922">
    <property type="entry name" value="TLC"/>
    <property type="match status" value="1"/>
</dbReference>
<gene>
    <name evidence="9" type="ORF">NSCI0253_LOCUS45294</name>
</gene>
<evidence type="ECO:0000256" key="4">
    <source>
        <dbReference type="ARBA" id="ARBA00023136"/>
    </source>
</evidence>
<dbReference type="EMBL" id="HBFQ01063947">
    <property type="protein sequence ID" value="CAD8870937.1"/>
    <property type="molecule type" value="Transcribed_RNA"/>
</dbReference>
<feature type="transmembrane region" description="Helical" evidence="6">
    <location>
        <begin position="229"/>
        <end position="253"/>
    </location>
</feature>
<dbReference type="GO" id="GO:0005783">
    <property type="term" value="C:endoplasmic reticulum"/>
    <property type="evidence" value="ECO:0007669"/>
    <property type="project" value="TreeGrafter"/>
</dbReference>
<keyword evidence="4 5" id="KW-0472">Membrane</keyword>